<evidence type="ECO:0000256" key="3">
    <source>
        <dbReference type="ARBA" id="ARBA00007786"/>
    </source>
</evidence>
<dbReference type="FunFam" id="2.160.20.10:FF:000001">
    <property type="entry name" value="Pectinesterase"/>
    <property type="match status" value="1"/>
</dbReference>
<keyword evidence="4 7" id="KW-0378">Hydrolase</keyword>
<gene>
    <name evidence="9" type="ORF">NE237_026959</name>
</gene>
<dbReference type="InterPro" id="IPR012334">
    <property type="entry name" value="Pectin_lyas_fold"/>
</dbReference>
<keyword evidence="10" id="KW-1185">Reference proteome</keyword>
<protein>
    <recommendedName>
        <fullName evidence="7">Pectinesterase</fullName>
        <ecNumber evidence="7">3.1.1.11</ecNumber>
    </recommendedName>
</protein>
<keyword evidence="5 7" id="KW-0063">Aspartyl esterase</keyword>
<dbReference type="AlphaFoldDB" id="A0A9Q0GQB1"/>
<evidence type="ECO:0000256" key="6">
    <source>
        <dbReference type="PROSITE-ProRule" id="PRU10040"/>
    </source>
</evidence>
<comment type="caution">
    <text evidence="9">The sequence shown here is derived from an EMBL/GenBank/DDBJ whole genome shotgun (WGS) entry which is preliminary data.</text>
</comment>
<evidence type="ECO:0000259" key="8">
    <source>
        <dbReference type="SMART" id="SM00856"/>
    </source>
</evidence>
<evidence type="ECO:0000256" key="4">
    <source>
        <dbReference type="ARBA" id="ARBA00022801"/>
    </source>
</evidence>
<feature type="domain" description="Pectinesterase inhibitor" evidence="8">
    <location>
        <begin position="41"/>
        <end position="196"/>
    </location>
</feature>
<dbReference type="InterPro" id="IPR033131">
    <property type="entry name" value="Pectinesterase_Asp_AS"/>
</dbReference>
<sequence length="570" mass="62057">MPKYWFVLGLLVATVGVGVLPMSWGMDSAADNHQQTARINNYGDHVHNQCRFTRYPKLCIETLLGHGNAHDILYALVEKTRDETTKLSTAAHLPNYQLAENLTSQHPHHVAIGYCVEVMNMSLKRLNQSLIALKNSRIKSKLDIQTWLSGVLTFQQACKDSVEGSTSSSSSWSLLVDQISKRMDYLSRLASNSLALVNRITRTSPNEKTKLKITKSGGRRLFSYVASETSEFDQAGSPLPFHYPGWLSHKDRKILLQSSTGSGAITANAVVAKDGTGNFRTVSEAIMAATGGRFVIYVKTGVYKEKIHTNKDGIILIGDGKYSTIITGGDSVAAGSSLADTATFAINGNGFIARDIGFQNTAGPGGRQAVALYIASDRSVLYRCSIAGYQDSLYALAFRQFYRECDIYGTIDFIFGNAAAVFQSCNLVLRGPRSSGFSVILANGRTDPGQNTGFSVQSSRIVPSADYTAGTKSYLGRPWKQYSRSVVMQSSIDVIIAARGWVEWSDGFALKTLYFAEYQNMGPGAGTSQRVTWPGFHLISMADAQQFTVAKFIGGNSWLPSTGVTFVSGL</sequence>
<dbReference type="Pfam" id="PF04043">
    <property type="entry name" value="PMEI"/>
    <property type="match status" value="1"/>
</dbReference>
<dbReference type="SUPFAM" id="SSF51126">
    <property type="entry name" value="Pectin lyase-like"/>
    <property type="match status" value="1"/>
</dbReference>
<accession>A0A9Q0GQB1</accession>
<name>A0A9Q0GQB1_9MAGN</name>
<evidence type="ECO:0000313" key="10">
    <source>
        <dbReference type="Proteomes" id="UP001141806"/>
    </source>
</evidence>
<evidence type="ECO:0000313" key="9">
    <source>
        <dbReference type="EMBL" id="KAJ4950127.1"/>
    </source>
</evidence>
<comment type="similarity">
    <text evidence="2">In the N-terminal section; belongs to the PMEI family.</text>
</comment>
<dbReference type="GO" id="GO:0042545">
    <property type="term" value="P:cell wall modification"/>
    <property type="evidence" value="ECO:0007669"/>
    <property type="project" value="UniProtKB-UniRule"/>
</dbReference>
<evidence type="ECO:0000256" key="2">
    <source>
        <dbReference type="ARBA" id="ARBA00006027"/>
    </source>
</evidence>
<dbReference type="InterPro" id="IPR011050">
    <property type="entry name" value="Pectin_lyase_fold/virulence"/>
</dbReference>
<dbReference type="GO" id="GO:0045490">
    <property type="term" value="P:pectin catabolic process"/>
    <property type="evidence" value="ECO:0007669"/>
    <property type="project" value="UniProtKB-UniRule"/>
</dbReference>
<evidence type="ECO:0000256" key="1">
    <source>
        <dbReference type="ARBA" id="ARBA00005184"/>
    </source>
</evidence>
<dbReference type="EMBL" id="JAMYWD010000012">
    <property type="protein sequence ID" value="KAJ4950127.1"/>
    <property type="molecule type" value="Genomic_DNA"/>
</dbReference>
<dbReference type="InterPro" id="IPR000070">
    <property type="entry name" value="Pectinesterase_cat"/>
</dbReference>
<dbReference type="Gene3D" id="2.160.20.10">
    <property type="entry name" value="Single-stranded right-handed beta-helix, Pectin lyase-like"/>
    <property type="match status" value="1"/>
</dbReference>
<dbReference type="InterPro" id="IPR006501">
    <property type="entry name" value="Pectinesterase_inhib_dom"/>
</dbReference>
<dbReference type="SUPFAM" id="SSF101148">
    <property type="entry name" value="Plant invertase/pectin methylesterase inhibitor"/>
    <property type="match status" value="1"/>
</dbReference>
<dbReference type="PROSITE" id="PS00503">
    <property type="entry name" value="PECTINESTERASE_2"/>
    <property type="match status" value="1"/>
</dbReference>
<comment type="catalytic activity">
    <reaction evidence="7">
        <text>[(1-&gt;4)-alpha-D-galacturonosyl methyl ester](n) + n H2O = [(1-&gt;4)-alpha-D-galacturonosyl](n) + n methanol + n H(+)</text>
        <dbReference type="Rhea" id="RHEA:22380"/>
        <dbReference type="Rhea" id="RHEA-COMP:14570"/>
        <dbReference type="Rhea" id="RHEA-COMP:14573"/>
        <dbReference type="ChEBI" id="CHEBI:15377"/>
        <dbReference type="ChEBI" id="CHEBI:15378"/>
        <dbReference type="ChEBI" id="CHEBI:17790"/>
        <dbReference type="ChEBI" id="CHEBI:140522"/>
        <dbReference type="ChEBI" id="CHEBI:140523"/>
        <dbReference type="EC" id="3.1.1.11"/>
    </reaction>
</comment>
<evidence type="ECO:0000256" key="7">
    <source>
        <dbReference type="RuleBase" id="RU000589"/>
    </source>
</evidence>
<dbReference type="PANTHER" id="PTHR31707">
    <property type="entry name" value="PECTINESTERASE"/>
    <property type="match status" value="1"/>
</dbReference>
<dbReference type="GO" id="GO:0004857">
    <property type="term" value="F:enzyme inhibitor activity"/>
    <property type="evidence" value="ECO:0007669"/>
    <property type="project" value="InterPro"/>
</dbReference>
<dbReference type="InterPro" id="IPR035513">
    <property type="entry name" value="Invertase/methylesterase_inhib"/>
</dbReference>
<dbReference type="CDD" id="cd15798">
    <property type="entry name" value="PMEI-like_3"/>
    <property type="match status" value="1"/>
</dbReference>
<dbReference type="EC" id="3.1.1.11" evidence="7"/>
<dbReference type="Pfam" id="PF01095">
    <property type="entry name" value="Pectinesterase"/>
    <property type="match status" value="1"/>
</dbReference>
<reference evidence="9" key="1">
    <citation type="journal article" date="2023" name="Plant J.">
        <title>The genome of the king protea, Protea cynaroides.</title>
        <authorList>
            <person name="Chang J."/>
            <person name="Duong T.A."/>
            <person name="Schoeman C."/>
            <person name="Ma X."/>
            <person name="Roodt D."/>
            <person name="Barker N."/>
            <person name="Li Z."/>
            <person name="Van de Peer Y."/>
            <person name="Mizrachi E."/>
        </authorList>
    </citation>
    <scope>NUCLEOTIDE SEQUENCE</scope>
    <source>
        <tissue evidence="9">Young leaves</tissue>
    </source>
</reference>
<comment type="similarity">
    <text evidence="3">In the C-terminal section; belongs to the pectinesterase family.</text>
</comment>
<dbReference type="Proteomes" id="UP001141806">
    <property type="component" value="Unassembled WGS sequence"/>
</dbReference>
<comment type="pathway">
    <text evidence="1 7">Glycan metabolism; pectin degradation; 2-dehydro-3-deoxy-D-gluconate from pectin: step 1/5.</text>
</comment>
<dbReference type="GO" id="GO:0030599">
    <property type="term" value="F:pectinesterase activity"/>
    <property type="evidence" value="ECO:0007669"/>
    <property type="project" value="UniProtKB-UniRule"/>
</dbReference>
<dbReference type="SMART" id="SM00856">
    <property type="entry name" value="PMEI"/>
    <property type="match status" value="1"/>
</dbReference>
<dbReference type="Gene3D" id="1.20.140.40">
    <property type="entry name" value="Invertase/pectin methylesterase inhibitor family protein"/>
    <property type="match status" value="1"/>
</dbReference>
<feature type="active site" evidence="6">
    <location>
        <position position="412"/>
    </location>
</feature>
<evidence type="ECO:0000256" key="5">
    <source>
        <dbReference type="ARBA" id="ARBA00023085"/>
    </source>
</evidence>
<organism evidence="9 10">
    <name type="scientific">Protea cynaroides</name>
    <dbReference type="NCBI Taxonomy" id="273540"/>
    <lineage>
        <taxon>Eukaryota</taxon>
        <taxon>Viridiplantae</taxon>
        <taxon>Streptophyta</taxon>
        <taxon>Embryophyta</taxon>
        <taxon>Tracheophyta</taxon>
        <taxon>Spermatophyta</taxon>
        <taxon>Magnoliopsida</taxon>
        <taxon>Proteales</taxon>
        <taxon>Proteaceae</taxon>
        <taxon>Protea</taxon>
    </lineage>
</organism>
<proteinExistence type="inferred from homology"/>
<dbReference type="OrthoDB" id="2019149at2759"/>